<organism evidence="1 2">
    <name type="scientific">Dolosigranulum pigrum</name>
    <dbReference type="NCBI Taxonomy" id="29394"/>
    <lineage>
        <taxon>Bacteria</taxon>
        <taxon>Bacillati</taxon>
        <taxon>Bacillota</taxon>
        <taxon>Bacilli</taxon>
        <taxon>Lactobacillales</taxon>
        <taxon>Carnobacteriaceae</taxon>
        <taxon>Dolosigranulum</taxon>
    </lineage>
</organism>
<accession>A0A328KH63</accession>
<evidence type="ECO:0000313" key="2">
    <source>
        <dbReference type="Proteomes" id="UP000249099"/>
    </source>
</evidence>
<dbReference type="EMBL" id="NAQV01000026">
    <property type="protein sequence ID" value="RAN62238.1"/>
    <property type="molecule type" value="Genomic_DNA"/>
</dbReference>
<evidence type="ECO:0000313" key="1">
    <source>
        <dbReference type="EMBL" id="RAN62238.1"/>
    </source>
</evidence>
<comment type="caution">
    <text evidence="1">The sequence shown here is derived from an EMBL/GenBank/DDBJ whole genome shotgun (WGS) entry which is preliminary data.</text>
</comment>
<name>A0A328KH63_9LACT</name>
<gene>
    <name evidence="1" type="ORF">B8A44_08185</name>
</gene>
<sequence>MTPNFALFRKLFQVCEALGPTYDYVPDADEKYPFIWLDAQTDTGRINNDILGTASQTIRLYGLRKHRGQLDAWTAQLRDDCWTVRDAFGYKVSVSEFNVRVLSDYADSTPLLHYHIDVAFNYNKE</sequence>
<reference evidence="1 2" key="1">
    <citation type="submission" date="2017-03" db="EMBL/GenBank/DDBJ databases">
        <title>wgs assembly of Dolosigranulum pigrum KPL CDC strains.</title>
        <authorList>
            <person name="Brugger S.D."/>
            <person name="Pettigrew M."/>
            <person name="Kong Y."/>
            <person name="Lemon K.P."/>
        </authorList>
    </citation>
    <scope>NUCLEOTIDE SEQUENCE [LARGE SCALE GENOMIC DNA]</scope>
    <source>
        <strain evidence="1 2">KPL1931_CDC4294-98</strain>
    </source>
</reference>
<dbReference type="Proteomes" id="UP000249099">
    <property type="component" value="Unassembled WGS sequence"/>
</dbReference>
<protein>
    <submittedName>
        <fullName evidence="1">Uncharacterized protein</fullName>
    </submittedName>
</protein>
<dbReference type="AlphaFoldDB" id="A0A328KH63"/>
<proteinExistence type="predicted"/>